<name>A0A8K0SCW8_9HYPO</name>
<feature type="region of interest" description="Disordered" evidence="1">
    <location>
        <begin position="80"/>
        <end position="100"/>
    </location>
</feature>
<dbReference type="AlphaFoldDB" id="A0A8K0SCW8"/>
<keyword evidence="3" id="KW-1185">Reference proteome</keyword>
<accession>A0A8K0SCW8</accession>
<sequence length="217" mass="24310">MLAQLCGKERKSQHVLGLAINTLKNGNAFTFVLDALFLSPQQAQPLNKRADCRTEIVYGGDLAQRCGICGTMTMGTASSLAKAPQRNSEAGPPCPARQRRRGLPFDVWPQRSRVTNRSVYETEHWNHDDGIEMTRQSHILGRGSDEHLDEPMPGIQRRMEIEVRVETDAKAQDAFRSRWDGDSQRQVEDEIPLTKNTGHLKDVVVVEESRRSSSGSN</sequence>
<proteinExistence type="predicted"/>
<dbReference type="EMBL" id="JAGPNK010000025">
    <property type="protein sequence ID" value="KAH7304151.1"/>
    <property type="molecule type" value="Genomic_DNA"/>
</dbReference>
<evidence type="ECO:0000313" key="2">
    <source>
        <dbReference type="EMBL" id="KAH7304151.1"/>
    </source>
</evidence>
<gene>
    <name evidence="2" type="ORF">B0I35DRAFT_414633</name>
</gene>
<comment type="caution">
    <text evidence="2">The sequence shown here is derived from an EMBL/GenBank/DDBJ whole genome shotgun (WGS) entry which is preliminary data.</text>
</comment>
<evidence type="ECO:0000256" key="1">
    <source>
        <dbReference type="SAM" id="MobiDB-lite"/>
    </source>
</evidence>
<reference evidence="2" key="1">
    <citation type="journal article" date="2021" name="Nat. Commun.">
        <title>Genetic determinants of endophytism in the Arabidopsis root mycobiome.</title>
        <authorList>
            <person name="Mesny F."/>
            <person name="Miyauchi S."/>
            <person name="Thiergart T."/>
            <person name="Pickel B."/>
            <person name="Atanasova L."/>
            <person name="Karlsson M."/>
            <person name="Huettel B."/>
            <person name="Barry K.W."/>
            <person name="Haridas S."/>
            <person name="Chen C."/>
            <person name="Bauer D."/>
            <person name="Andreopoulos W."/>
            <person name="Pangilinan J."/>
            <person name="LaButti K."/>
            <person name="Riley R."/>
            <person name="Lipzen A."/>
            <person name="Clum A."/>
            <person name="Drula E."/>
            <person name="Henrissat B."/>
            <person name="Kohler A."/>
            <person name="Grigoriev I.V."/>
            <person name="Martin F.M."/>
            <person name="Hacquard S."/>
        </authorList>
    </citation>
    <scope>NUCLEOTIDE SEQUENCE</scope>
    <source>
        <strain evidence="2">MPI-CAGE-CH-0235</strain>
    </source>
</reference>
<dbReference type="Proteomes" id="UP000813444">
    <property type="component" value="Unassembled WGS sequence"/>
</dbReference>
<organism evidence="2 3">
    <name type="scientific">Stachybotrys elegans</name>
    <dbReference type="NCBI Taxonomy" id="80388"/>
    <lineage>
        <taxon>Eukaryota</taxon>
        <taxon>Fungi</taxon>
        <taxon>Dikarya</taxon>
        <taxon>Ascomycota</taxon>
        <taxon>Pezizomycotina</taxon>
        <taxon>Sordariomycetes</taxon>
        <taxon>Hypocreomycetidae</taxon>
        <taxon>Hypocreales</taxon>
        <taxon>Stachybotryaceae</taxon>
        <taxon>Stachybotrys</taxon>
    </lineage>
</organism>
<evidence type="ECO:0000313" key="3">
    <source>
        <dbReference type="Proteomes" id="UP000813444"/>
    </source>
</evidence>
<protein>
    <submittedName>
        <fullName evidence="2">Uncharacterized protein</fullName>
    </submittedName>
</protein>